<dbReference type="AlphaFoldDB" id="A0A7S0QQM0"/>
<evidence type="ECO:0000313" key="1">
    <source>
        <dbReference type="EMBL" id="CAD8643638.1"/>
    </source>
</evidence>
<sequence>MLAICRPVLRTATFTKALNIAVTSRSFSAAAEHPWIAKVPAPSSFTAEERVLTFLAANVGAGNLKGIEQDWQYLPNAEHGKGLEVILQAHTLAGFPRTINALIKVHELGLHPEGTKHFDEHHNLESWKTAGAETLQTVYGPISEKMRSNFRTMHPLLENILVEHIYGRVLSRPLVGLRMRELCTLSIIAGQNLPLQVVSHIRGSIRCGATREEVRTVVEQTHLVWGGKAQEQARAILAKTL</sequence>
<proteinExistence type="predicted"/>
<dbReference type="EMBL" id="HBEZ01038704">
    <property type="protein sequence ID" value="CAD8643638.1"/>
    <property type="molecule type" value="Transcribed_RNA"/>
</dbReference>
<protein>
    <recommendedName>
        <fullName evidence="2">Carboxymuconolactone decarboxylase-like domain-containing protein</fullName>
    </recommendedName>
</protein>
<gene>
    <name evidence="1" type="ORF">CCUR1050_LOCUS21322</name>
</gene>
<dbReference type="Gene3D" id="1.20.1290.10">
    <property type="entry name" value="AhpD-like"/>
    <property type="match status" value="1"/>
</dbReference>
<dbReference type="PANTHER" id="PTHR28180">
    <property type="entry name" value="CONSERVED MITOCHONDRIAL PROTEIN-RELATED"/>
    <property type="match status" value="1"/>
</dbReference>
<accession>A0A7S0QQM0</accession>
<dbReference type="SUPFAM" id="SSF69118">
    <property type="entry name" value="AhpD-like"/>
    <property type="match status" value="1"/>
</dbReference>
<reference evidence="1" key="1">
    <citation type="submission" date="2021-01" db="EMBL/GenBank/DDBJ databases">
        <authorList>
            <person name="Corre E."/>
            <person name="Pelletier E."/>
            <person name="Niang G."/>
            <person name="Scheremetjew M."/>
            <person name="Finn R."/>
            <person name="Kale V."/>
            <person name="Holt S."/>
            <person name="Cochrane G."/>
            <person name="Meng A."/>
            <person name="Brown T."/>
            <person name="Cohen L."/>
        </authorList>
    </citation>
    <scope>NUCLEOTIDE SEQUENCE</scope>
    <source>
        <strain evidence="1">CCAP979/52</strain>
    </source>
</reference>
<evidence type="ECO:0008006" key="2">
    <source>
        <dbReference type="Google" id="ProtNLM"/>
    </source>
</evidence>
<organism evidence="1">
    <name type="scientific">Cryptomonas curvata</name>
    <dbReference type="NCBI Taxonomy" id="233186"/>
    <lineage>
        <taxon>Eukaryota</taxon>
        <taxon>Cryptophyceae</taxon>
        <taxon>Cryptomonadales</taxon>
        <taxon>Cryptomonadaceae</taxon>
        <taxon>Cryptomonas</taxon>
    </lineage>
</organism>
<dbReference type="InterPro" id="IPR029032">
    <property type="entry name" value="AhpD-like"/>
</dbReference>
<dbReference type="InterPro" id="IPR052999">
    <property type="entry name" value="PTS1_Protein"/>
</dbReference>
<name>A0A7S0QQM0_9CRYP</name>